<dbReference type="EMBL" id="JBHUIO010000026">
    <property type="protein sequence ID" value="MFD2172451.1"/>
    <property type="molecule type" value="Genomic_DNA"/>
</dbReference>
<evidence type="ECO:0000313" key="1">
    <source>
        <dbReference type="EMBL" id="MFD2172451.1"/>
    </source>
</evidence>
<comment type="caution">
    <text evidence="1">The sequence shown here is derived from an EMBL/GenBank/DDBJ whole genome shotgun (WGS) entry which is preliminary data.</text>
</comment>
<dbReference type="Proteomes" id="UP001597343">
    <property type="component" value="Unassembled WGS sequence"/>
</dbReference>
<reference evidence="2" key="1">
    <citation type="journal article" date="2019" name="Int. J. Syst. Evol. Microbiol.">
        <title>The Global Catalogue of Microorganisms (GCM) 10K type strain sequencing project: providing services to taxonomists for standard genome sequencing and annotation.</title>
        <authorList>
            <consortium name="The Broad Institute Genomics Platform"/>
            <consortium name="The Broad Institute Genome Sequencing Center for Infectious Disease"/>
            <person name="Wu L."/>
            <person name="Ma J."/>
        </authorList>
    </citation>
    <scope>NUCLEOTIDE SEQUENCE [LARGE SCALE GENOMIC DNA]</scope>
    <source>
        <strain evidence="2">CGMCC 1.13574</strain>
    </source>
</reference>
<proteinExistence type="predicted"/>
<evidence type="ECO:0000313" key="2">
    <source>
        <dbReference type="Proteomes" id="UP001597343"/>
    </source>
</evidence>
<organism evidence="1 2">
    <name type="scientific">Tumebacillus lipolyticus</name>
    <dbReference type="NCBI Taxonomy" id="1280370"/>
    <lineage>
        <taxon>Bacteria</taxon>
        <taxon>Bacillati</taxon>
        <taxon>Bacillota</taxon>
        <taxon>Bacilli</taxon>
        <taxon>Bacillales</taxon>
        <taxon>Alicyclobacillaceae</taxon>
        <taxon>Tumebacillus</taxon>
    </lineage>
</organism>
<name>A0ABW5A4J0_9BACL</name>
<sequence>MAIVQQKTLSLLAGDLSGHVDHALVVINGQVKTYPIYRRLQDGNKVTIYVYLNDEGDAGLIQTATLVDSTGEALAIKPTAITKGAAGVMIAFAFTITIQGGAQ</sequence>
<protein>
    <submittedName>
        <fullName evidence="1">Uncharacterized protein</fullName>
    </submittedName>
</protein>
<accession>A0ABW5A4J0</accession>
<keyword evidence="2" id="KW-1185">Reference proteome</keyword>
<gene>
    <name evidence="1" type="ORF">ACFSOY_21125</name>
</gene>
<dbReference type="RefSeq" id="WP_386049836.1">
    <property type="nucleotide sequence ID" value="NZ_JBHUIO010000026.1"/>
</dbReference>